<evidence type="ECO:0000313" key="1">
    <source>
        <dbReference type="EMBL" id="RGP63233.1"/>
    </source>
</evidence>
<gene>
    <name evidence="1" type="ORF">FLONG3_9989</name>
</gene>
<protein>
    <submittedName>
        <fullName evidence="1">Uncharacterized protein</fullName>
    </submittedName>
</protein>
<comment type="caution">
    <text evidence="1">The sequence shown here is derived from an EMBL/GenBank/DDBJ whole genome shotgun (WGS) entry which is preliminary data.</text>
</comment>
<sequence length="494" mass="56485">MANPLEVQQGQEKAICGDAVPTLLEDGISQAALVRGIRLHYHFAISEAVTRLSTSMALVARARNARRIMSNEIPEHMAADEQPYCIWYPNIATEDTYRLLAIKFPNMRYQVGRACAAAGYYNLYQELDLLPEVSIAEEARESETEGGSLIYNDIMSSKFRYAIMNDCTRSIELTDYESPAYLNGNTEVRWRLASRQSIRRQTCHNYLPCIEEDMHLGLENQEVEERYRTLTDNEAKLLYSPLPCDLPTVKKTVLTQMAAHDGNIERYARLANSARTLTPLDEECVIRGVLHHTMYARWWADQIKNKTIYATSAPYVAEIQRAIMARRIMLNDASVCEDGWPSGVPMPYVIWWPLKPEPDMLSLLASNVPEMKMQCAAAAIACDYDSVYKSLDPEPSYYLWKVASEFSRNPFYQEDQERRGKEKNVEVEDETYMESYNMDLAQTREPTVLDDGGQKIPDCVETRKHATQMYEVSVLNTSLVQVRVWEGLGKLLQE</sequence>
<keyword evidence="2" id="KW-1185">Reference proteome</keyword>
<dbReference type="EMBL" id="PXOG01000275">
    <property type="protein sequence ID" value="RGP63233.1"/>
    <property type="molecule type" value="Genomic_DNA"/>
</dbReference>
<organism evidence="1 2">
    <name type="scientific">Fusarium longipes</name>
    <dbReference type="NCBI Taxonomy" id="694270"/>
    <lineage>
        <taxon>Eukaryota</taxon>
        <taxon>Fungi</taxon>
        <taxon>Dikarya</taxon>
        <taxon>Ascomycota</taxon>
        <taxon>Pezizomycotina</taxon>
        <taxon>Sordariomycetes</taxon>
        <taxon>Hypocreomycetidae</taxon>
        <taxon>Hypocreales</taxon>
        <taxon>Nectriaceae</taxon>
        <taxon>Fusarium</taxon>
    </lineage>
</organism>
<accession>A0A395RT41</accession>
<dbReference type="Proteomes" id="UP000266234">
    <property type="component" value="Unassembled WGS sequence"/>
</dbReference>
<dbReference type="STRING" id="694270.A0A395RT41"/>
<evidence type="ECO:0000313" key="2">
    <source>
        <dbReference type="Proteomes" id="UP000266234"/>
    </source>
</evidence>
<dbReference type="OrthoDB" id="4360026at2759"/>
<name>A0A395RT41_9HYPO</name>
<dbReference type="AlphaFoldDB" id="A0A395RT41"/>
<proteinExistence type="predicted"/>
<reference evidence="1 2" key="1">
    <citation type="journal article" date="2018" name="PLoS Pathog.">
        <title>Evolution of structural diversity of trichothecenes, a family of toxins produced by plant pathogenic and entomopathogenic fungi.</title>
        <authorList>
            <person name="Proctor R.H."/>
            <person name="McCormick S.P."/>
            <person name="Kim H.S."/>
            <person name="Cardoza R.E."/>
            <person name="Stanley A.M."/>
            <person name="Lindo L."/>
            <person name="Kelly A."/>
            <person name="Brown D.W."/>
            <person name="Lee T."/>
            <person name="Vaughan M.M."/>
            <person name="Alexander N.J."/>
            <person name="Busman M."/>
            <person name="Gutierrez S."/>
        </authorList>
    </citation>
    <scope>NUCLEOTIDE SEQUENCE [LARGE SCALE GENOMIC DNA]</scope>
    <source>
        <strain evidence="1 2">NRRL 20695</strain>
    </source>
</reference>